<keyword evidence="3" id="KW-0813">Transport</keyword>
<dbReference type="GO" id="GO:0005524">
    <property type="term" value="F:ATP binding"/>
    <property type="evidence" value="ECO:0007669"/>
    <property type="project" value="UniProtKB-KW"/>
</dbReference>
<gene>
    <name evidence="13" type="ORF">GSTUAT00003327001</name>
</gene>
<keyword evidence="7 10" id="KW-1133">Transmembrane helix</keyword>
<dbReference type="PROSITE" id="PS50929">
    <property type="entry name" value="ABC_TM1F"/>
    <property type="match status" value="2"/>
</dbReference>
<proteinExistence type="inferred from homology"/>
<protein>
    <submittedName>
        <fullName evidence="13">Uncharacterized protein</fullName>
    </submittedName>
</protein>
<dbReference type="GO" id="GO:0090374">
    <property type="term" value="P:oligopeptide export from mitochondrion"/>
    <property type="evidence" value="ECO:0007669"/>
    <property type="project" value="TreeGrafter"/>
</dbReference>
<dbReference type="Gene3D" id="3.40.50.300">
    <property type="entry name" value="P-loop containing nucleotide triphosphate hydrolases"/>
    <property type="match status" value="2"/>
</dbReference>
<evidence type="ECO:0000259" key="11">
    <source>
        <dbReference type="PROSITE" id="PS50893"/>
    </source>
</evidence>
<dbReference type="SUPFAM" id="SSF52540">
    <property type="entry name" value="P-loop containing nucleoside triphosphate hydrolases"/>
    <property type="match status" value="2"/>
</dbReference>
<feature type="transmembrane region" description="Helical" evidence="10">
    <location>
        <begin position="771"/>
        <end position="794"/>
    </location>
</feature>
<comment type="similarity">
    <text evidence="2">Belongs to the ABC transporter superfamily. ABCB family. Multidrug resistance exporter (TC 3.A.1.201) subfamily.</text>
</comment>
<evidence type="ECO:0000256" key="7">
    <source>
        <dbReference type="ARBA" id="ARBA00022989"/>
    </source>
</evidence>
<feature type="transmembrane region" description="Helical" evidence="10">
    <location>
        <begin position="869"/>
        <end position="889"/>
    </location>
</feature>
<evidence type="ECO:0000256" key="9">
    <source>
        <dbReference type="SAM" id="MobiDB-lite"/>
    </source>
</evidence>
<feature type="compositionally biased region" description="Basic and acidic residues" evidence="9">
    <location>
        <begin position="1"/>
        <end position="13"/>
    </location>
</feature>
<feature type="transmembrane region" description="Helical" evidence="10">
    <location>
        <begin position="728"/>
        <end position="751"/>
    </location>
</feature>
<feature type="transmembrane region" description="Helical" evidence="10">
    <location>
        <begin position="319"/>
        <end position="337"/>
    </location>
</feature>
<feature type="region of interest" description="Disordered" evidence="9">
    <location>
        <begin position="1"/>
        <end position="39"/>
    </location>
</feature>
<dbReference type="FunFam" id="3.40.50.300:FF:000604">
    <property type="entry name" value="ABC transporter B family member 28"/>
    <property type="match status" value="1"/>
</dbReference>
<evidence type="ECO:0000256" key="3">
    <source>
        <dbReference type="ARBA" id="ARBA00022448"/>
    </source>
</evidence>
<dbReference type="EMBL" id="LN890988">
    <property type="protein sequence ID" value="CUS12590.1"/>
    <property type="molecule type" value="Genomic_DNA"/>
</dbReference>
<dbReference type="SUPFAM" id="SSF90123">
    <property type="entry name" value="ABC transporter transmembrane region"/>
    <property type="match status" value="2"/>
</dbReference>
<feature type="domain" description="ABC transmembrane type-1" evidence="12">
    <location>
        <begin position="129"/>
        <end position="377"/>
    </location>
</feature>
<reference evidence="13" key="1">
    <citation type="submission" date="2015-10" db="EMBL/GenBank/DDBJ databases">
        <authorList>
            <person name="Regsiter A."/>
            <person name="william w."/>
        </authorList>
    </citation>
    <scope>NUCLEOTIDE SEQUENCE</scope>
    <source>
        <strain evidence="13">Montdore</strain>
    </source>
</reference>
<dbReference type="InterPro" id="IPR003439">
    <property type="entry name" value="ABC_transporter-like_ATP-bd"/>
</dbReference>
<dbReference type="GO" id="GO:0015421">
    <property type="term" value="F:ABC-type oligopeptide transporter activity"/>
    <property type="evidence" value="ECO:0007669"/>
    <property type="project" value="TreeGrafter"/>
</dbReference>
<dbReference type="Gene3D" id="1.20.1560.10">
    <property type="entry name" value="ABC transporter type 1, transmembrane domain"/>
    <property type="match status" value="1"/>
</dbReference>
<evidence type="ECO:0000259" key="12">
    <source>
        <dbReference type="PROSITE" id="PS50929"/>
    </source>
</evidence>
<comment type="subcellular location">
    <subcellularLocation>
        <location evidence="1">Membrane</location>
        <topology evidence="1">Multi-pass membrane protein</topology>
    </subcellularLocation>
</comment>
<feature type="domain" description="ABC transporter" evidence="11">
    <location>
        <begin position="1047"/>
        <end position="1284"/>
    </location>
</feature>
<dbReference type="PROSITE" id="PS00211">
    <property type="entry name" value="ABC_TRANSPORTER_1"/>
    <property type="match status" value="1"/>
</dbReference>
<dbReference type="SMART" id="SM00382">
    <property type="entry name" value="AAA"/>
    <property type="match status" value="2"/>
</dbReference>
<keyword evidence="6" id="KW-0067">ATP-binding</keyword>
<dbReference type="GO" id="GO:0005743">
    <property type="term" value="C:mitochondrial inner membrane"/>
    <property type="evidence" value="ECO:0007669"/>
    <property type="project" value="TreeGrafter"/>
</dbReference>
<dbReference type="InterPro" id="IPR039421">
    <property type="entry name" value="Type_1_exporter"/>
</dbReference>
<feature type="domain" description="ABC transporter" evidence="11">
    <location>
        <begin position="431"/>
        <end position="665"/>
    </location>
</feature>
<dbReference type="InterPro" id="IPR017871">
    <property type="entry name" value="ABC_transporter-like_CS"/>
</dbReference>
<keyword evidence="14" id="KW-1185">Reference proteome</keyword>
<dbReference type="PANTHER" id="PTHR43394:SF27">
    <property type="entry name" value="ATP-DEPENDENT TRANSLOCASE ABCB1-LIKE"/>
    <property type="match status" value="1"/>
</dbReference>
<dbReference type="InterPro" id="IPR003593">
    <property type="entry name" value="AAA+_ATPase"/>
</dbReference>
<dbReference type="PANTHER" id="PTHR43394">
    <property type="entry name" value="ATP-DEPENDENT PERMEASE MDL1, MITOCHONDRIAL"/>
    <property type="match status" value="1"/>
</dbReference>
<feature type="transmembrane region" description="Helical" evidence="10">
    <location>
        <begin position="987"/>
        <end position="1017"/>
    </location>
</feature>
<evidence type="ECO:0000256" key="10">
    <source>
        <dbReference type="SAM" id="Phobius"/>
    </source>
</evidence>
<feature type="transmembrane region" description="Helical" evidence="10">
    <location>
        <begin position="78"/>
        <end position="100"/>
    </location>
</feature>
<evidence type="ECO:0000256" key="5">
    <source>
        <dbReference type="ARBA" id="ARBA00022741"/>
    </source>
</evidence>
<feature type="transmembrane region" description="Helical" evidence="10">
    <location>
        <begin position="954"/>
        <end position="975"/>
    </location>
</feature>
<dbReference type="Pfam" id="PF00664">
    <property type="entry name" value="ABC_membrane"/>
    <property type="match status" value="2"/>
</dbReference>
<evidence type="ECO:0000256" key="8">
    <source>
        <dbReference type="ARBA" id="ARBA00023136"/>
    </source>
</evidence>
<dbReference type="CDD" id="cd18578">
    <property type="entry name" value="ABC_6TM_Pgp_ABCB1_D2_like"/>
    <property type="match status" value="1"/>
</dbReference>
<evidence type="ECO:0000313" key="13">
    <source>
        <dbReference type="EMBL" id="CUS12590.1"/>
    </source>
</evidence>
<dbReference type="InterPro" id="IPR036640">
    <property type="entry name" value="ABC1_TM_sf"/>
</dbReference>
<feature type="transmembrane region" description="Helical" evidence="10">
    <location>
        <begin position="349"/>
        <end position="376"/>
    </location>
</feature>
<organism evidence="13 14">
    <name type="scientific">Tuber aestivum</name>
    <name type="common">summer truffle</name>
    <dbReference type="NCBI Taxonomy" id="59557"/>
    <lineage>
        <taxon>Eukaryota</taxon>
        <taxon>Fungi</taxon>
        <taxon>Dikarya</taxon>
        <taxon>Ascomycota</taxon>
        <taxon>Pezizomycotina</taxon>
        <taxon>Pezizomycetes</taxon>
        <taxon>Pezizales</taxon>
        <taxon>Tuberaceae</taxon>
        <taxon>Tuber</taxon>
    </lineage>
</organism>
<evidence type="ECO:0000256" key="4">
    <source>
        <dbReference type="ARBA" id="ARBA00022692"/>
    </source>
</evidence>
<feature type="domain" description="ABC transmembrane type-1" evidence="12">
    <location>
        <begin position="729"/>
        <end position="1015"/>
    </location>
</feature>
<evidence type="ECO:0000256" key="2">
    <source>
        <dbReference type="ARBA" id="ARBA00007577"/>
    </source>
</evidence>
<evidence type="ECO:0000313" key="14">
    <source>
        <dbReference type="Proteomes" id="UP001412239"/>
    </source>
</evidence>
<dbReference type="InterPro" id="IPR027417">
    <property type="entry name" value="P-loop_NTPase"/>
</dbReference>
<dbReference type="Pfam" id="PF00005">
    <property type="entry name" value="ABC_tran"/>
    <property type="match status" value="2"/>
</dbReference>
<dbReference type="PROSITE" id="PS50893">
    <property type="entry name" value="ABC_TRANSPORTER_2"/>
    <property type="match status" value="2"/>
</dbReference>
<evidence type="ECO:0000256" key="1">
    <source>
        <dbReference type="ARBA" id="ARBA00004141"/>
    </source>
</evidence>
<feature type="transmembrane region" description="Helical" evidence="10">
    <location>
        <begin position="842"/>
        <end position="863"/>
    </location>
</feature>
<name>A0A292Q1L6_9PEZI</name>
<keyword evidence="8 10" id="KW-0472">Membrane</keyword>
<sequence length="1289" mass="140505">MEEEKFKDDDIKINIEPNDSTNPGGSEEGASEGARLGFSERRRKEKVGGNIRRSNGRRPGLGNYMRIMKYGTGFDRGLQIVGCLASVISGAVFPIMTVFFGQIVDNFAEYFQEGSGVTVEDFKRRINSLSYTAARISTLIRQAYLRSVFSQDLTFFDKLEDQPIPQPQLDLLKEQDLLPPTNNNGSPGTIAICITTITSLIQGGIGEKVGGILQALAQMICGFAIAFSRQWRLAGVCSTVLPAVALTHILCLPALVKFEQRIVTQDARAADVAEEVLASIRTTQSLNAHHRAEERYKKIVDIAKGFGVKKAFVDACSTGLIYFLIFASYSLCFFYGVRLFKDGSIQNPGVIVTVYFAISFGVAGILGMAMPIAAIFRASASSVLIFKTIDRKPVIDALSTDGRNPNALPPGDLALHNVKFSYPETGKRKSVHVLGGTQHTAVGEPGEGISLRFPAGKTTALVGKSGCGKSSIVALLERWYDPQEGSITISDVDIRDLNLRRWRSQIGLVIQEPYLFNGSIYFNVAKGLVGTQWENEGEEVKRGMVIEACKQANAAGFIDRFPKRYDTEVGIHGVKLSGARSIVSDPKILILDEATSAVDPENERIVQNALDKVSRGRTTILIAHRLSTIKNADNIVVLDSGNVVESGTHQELLTRPEGTYRRLIEAQSLLLGEEPEPSSQLEAPDLIYESFEEAVVSGPAGASTGEKVKRLGGCKAISKVLWEQRRHWILFVLGVIGAIGAGSIFFALVMATFTFVGDLDAFVRQGYHWSAAYLVLGVGAGICRWLMAWMFQIISYNAGNRYRREYFHNIVRQRISYFDKDGNTAGALTSHTSHDPSAIQDLLGVTVGFGIMSVVTIAGSSALSLALGWKMAIVCICSVVPLLIAAGYVRIKIEMGFVKDTMNVFGDSAAFATEAVGAYRTVSSLVMEEDIRRRYADMLDGHVKRILKRTLYSSVLYSASESLTILATALCFWYGGKLMAKGEYGMFQFFIVYMTVVQGSEAAGSFFGLTPNVATAIRSIRRMLKLRENHPNPGVEMDGDSGGGYEIEFQDVSFGYPERGGLLFEGLNLKIEKGQFAAIVGASGCGKSTLISILERFYDIDAGRVLIDGKDIADFDIESYRNCVSLVAQEPILYQATGTISYNVKLGTSEDKPESARPTSTISSLPSPKLTATIGYNTICGSKGIGLSGGQKQRVAIARALIRDPKLLLLDEATASLDAESEKMVQKAFENAAEGRTMVVVAHRLSTIQKADVIFVLSDGKIVEQGDHASLVKKRGVYWQMCLSQLLDN</sequence>
<dbReference type="FunFam" id="3.40.50.300:FF:000913">
    <property type="entry name" value="ABC multidrug transporter SitT"/>
    <property type="match status" value="1"/>
</dbReference>
<evidence type="ECO:0000256" key="6">
    <source>
        <dbReference type="ARBA" id="ARBA00022840"/>
    </source>
</evidence>
<dbReference type="CDD" id="cd18577">
    <property type="entry name" value="ABC_6TM_Pgp_ABCB1_D1_like"/>
    <property type="match status" value="1"/>
</dbReference>
<keyword evidence="4 10" id="KW-0812">Transmembrane</keyword>
<dbReference type="InterPro" id="IPR011527">
    <property type="entry name" value="ABC1_TM_dom"/>
</dbReference>
<keyword evidence="5" id="KW-0547">Nucleotide-binding</keyword>
<dbReference type="GO" id="GO:0016887">
    <property type="term" value="F:ATP hydrolysis activity"/>
    <property type="evidence" value="ECO:0007669"/>
    <property type="project" value="InterPro"/>
</dbReference>
<dbReference type="Proteomes" id="UP001412239">
    <property type="component" value="Unassembled WGS sequence"/>
</dbReference>
<accession>A0A292Q1L6</accession>